<protein>
    <recommendedName>
        <fullName evidence="7">tRNA ligase</fullName>
    </recommendedName>
</protein>
<dbReference type="InterPro" id="IPR027417">
    <property type="entry name" value="P-loop_NTPase"/>
</dbReference>
<feature type="compositionally biased region" description="Pro residues" evidence="1">
    <location>
        <begin position="53"/>
        <end position="67"/>
    </location>
</feature>
<dbReference type="AlphaFoldDB" id="M5G174"/>
<dbReference type="PANTHER" id="PTHR32004">
    <property type="entry name" value="TRNA LIGASE"/>
    <property type="match status" value="1"/>
</dbReference>
<dbReference type="InterPro" id="IPR015966">
    <property type="entry name" value="tRNA_lig_kin_fungi"/>
</dbReference>
<dbReference type="OrthoDB" id="276239at2759"/>
<dbReference type="PANTHER" id="PTHR32004:SF1">
    <property type="entry name" value="TRNA LIGASE"/>
    <property type="match status" value="1"/>
</dbReference>
<dbReference type="Pfam" id="PF08303">
    <property type="entry name" value="tRNA_lig_kinase"/>
    <property type="match status" value="1"/>
</dbReference>
<dbReference type="Proteomes" id="UP000030653">
    <property type="component" value="Unassembled WGS sequence"/>
</dbReference>
<evidence type="ECO:0000256" key="1">
    <source>
        <dbReference type="SAM" id="MobiDB-lite"/>
    </source>
</evidence>
<dbReference type="GO" id="GO:0003972">
    <property type="term" value="F:RNA ligase (ATP) activity"/>
    <property type="evidence" value="ECO:0007669"/>
    <property type="project" value="InterPro"/>
</dbReference>
<evidence type="ECO:0000313" key="5">
    <source>
        <dbReference type="EMBL" id="EJT99576.1"/>
    </source>
</evidence>
<dbReference type="SUPFAM" id="SSF52540">
    <property type="entry name" value="P-loop containing nucleoside triphosphate hydrolases"/>
    <property type="match status" value="1"/>
</dbReference>
<feature type="domain" description="tRNA ligase phosphodiesterase" evidence="2">
    <location>
        <begin position="728"/>
        <end position="941"/>
    </location>
</feature>
<keyword evidence="6" id="KW-1185">Reference proteome</keyword>
<feature type="region of interest" description="Disordered" evidence="1">
    <location>
        <begin position="194"/>
        <end position="217"/>
    </location>
</feature>
<dbReference type="STRING" id="1858805.M5G174"/>
<feature type="domain" description="T4 RNA ligase 1-like N-terminal" evidence="4">
    <location>
        <begin position="92"/>
        <end position="417"/>
    </location>
</feature>
<dbReference type="GO" id="GO:0005524">
    <property type="term" value="F:ATP binding"/>
    <property type="evidence" value="ECO:0007669"/>
    <property type="project" value="InterPro"/>
</dbReference>
<reference evidence="5 6" key="1">
    <citation type="journal article" date="2012" name="Science">
        <title>The Paleozoic origin of enzymatic lignin decomposition reconstructed from 31 fungal genomes.</title>
        <authorList>
            <person name="Floudas D."/>
            <person name="Binder M."/>
            <person name="Riley R."/>
            <person name="Barry K."/>
            <person name="Blanchette R.A."/>
            <person name="Henrissat B."/>
            <person name="Martinez A.T."/>
            <person name="Otillar R."/>
            <person name="Spatafora J.W."/>
            <person name="Yadav J.S."/>
            <person name="Aerts A."/>
            <person name="Benoit I."/>
            <person name="Boyd A."/>
            <person name="Carlson A."/>
            <person name="Copeland A."/>
            <person name="Coutinho P.M."/>
            <person name="de Vries R.P."/>
            <person name="Ferreira P."/>
            <person name="Findley K."/>
            <person name="Foster B."/>
            <person name="Gaskell J."/>
            <person name="Glotzer D."/>
            <person name="Gorecki P."/>
            <person name="Heitman J."/>
            <person name="Hesse C."/>
            <person name="Hori C."/>
            <person name="Igarashi K."/>
            <person name="Jurgens J.A."/>
            <person name="Kallen N."/>
            <person name="Kersten P."/>
            <person name="Kohler A."/>
            <person name="Kuees U."/>
            <person name="Kumar T.K.A."/>
            <person name="Kuo A."/>
            <person name="LaButti K."/>
            <person name="Larrondo L.F."/>
            <person name="Lindquist E."/>
            <person name="Ling A."/>
            <person name="Lombard V."/>
            <person name="Lucas S."/>
            <person name="Lundell T."/>
            <person name="Martin R."/>
            <person name="McLaughlin D.J."/>
            <person name="Morgenstern I."/>
            <person name="Morin E."/>
            <person name="Murat C."/>
            <person name="Nagy L.G."/>
            <person name="Nolan M."/>
            <person name="Ohm R.A."/>
            <person name="Patyshakuliyeva A."/>
            <person name="Rokas A."/>
            <person name="Ruiz-Duenas F.J."/>
            <person name="Sabat G."/>
            <person name="Salamov A."/>
            <person name="Samejima M."/>
            <person name="Schmutz J."/>
            <person name="Slot J.C."/>
            <person name="St John F."/>
            <person name="Stenlid J."/>
            <person name="Sun H."/>
            <person name="Sun S."/>
            <person name="Syed K."/>
            <person name="Tsang A."/>
            <person name="Wiebenga A."/>
            <person name="Young D."/>
            <person name="Pisabarro A."/>
            <person name="Eastwood D.C."/>
            <person name="Martin F."/>
            <person name="Cullen D."/>
            <person name="Grigoriev I.V."/>
            <person name="Hibbett D.S."/>
        </authorList>
    </citation>
    <scope>NUCLEOTIDE SEQUENCE [LARGE SCALE GENOMIC DNA]</scope>
    <source>
        <strain evidence="5 6">DJM-731 SS1</strain>
    </source>
</reference>
<evidence type="ECO:0000313" key="6">
    <source>
        <dbReference type="Proteomes" id="UP000030653"/>
    </source>
</evidence>
<dbReference type="InterPro" id="IPR015965">
    <property type="entry name" value="tRNA_lig_PDEase"/>
</dbReference>
<dbReference type="EMBL" id="JH795869">
    <property type="protein sequence ID" value="EJT99576.1"/>
    <property type="molecule type" value="Genomic_DNA"/>
</dbReference>
<dbReference type="HOGENOM" id="CLU_010316_0_0_1"/>
<dbReference type="GO" id="GO:0005634">
    <property type="term" value="C:nucleus"/>
    <property type="evidence" value="ECO:0007669"/>
    <property type="project" value="TreeGrafter"/>
</dbReference>
<proteinExistence type="predicted"/>
<feature type="region of interest" description="Disordered" evidence="1">
    <location>
        <begin position="45"/>
        <end position="67"/>
    </location>
</feature>
<feature type="domain" description="tRNA ligase kinase" evidence="3">
    <location>
        <begin position="555"/>
        <end position="701"/>
    </location>
</feature>
<evidence type="ECO:0008006" key="7">
    <source>
        <dbReference type="Google" id="ProtNLM"/>
    </source>
</evidence>
<evidence type="ECO:0000259" key="2">
    <source>
        <dbReference type="Pfam" id="PF08302"/>
    </source>
</evidence>
<gene>
    <name evidence="5" type="ORF">DACRYDRAFT_23672</name>
</gene>
<dbReference type="InterPro" id="IPR019039">
    <property type="entry name" value="T4-Rnl1-like_N"/>
</dbReference>
<dbReference type="Pfam" id="PF08302">
    <property type="entry name" value="tRNA_lig_CPD"/>
    <property type="match status" value="1"/>
</dbReference>
<dbReference type="Pfam" id="PF09511">
    <property type="entry name" value="RNA_lig_T4_1"/>
    <property type="match status" value="1"/>
</dbReference>
<dbReference type="GO" id="GO:0006388">
    <property type="term" value="P:tRNA splicing, via endonucleolytic cleavage and ligation"/>
    <property type="evidence" value="ECO:0007669"/>
    <property type="project" value="InterPro"/>
</dbReference>
<dbReference type="GeneID" id="63688398"/>
<sequence>MTTEPLPTPHLSPAVEHVLQARDPTKELISELRGMAIDEPKLVKATQQKVHPPRPGAPPAPANDPPAPEFITSWKMLEHLYRQSPCPFPSLARGLFTTWTSESGVPEPNIKGEKKGQYRERVKDEVGGTWRIVARGYDKFFNVGEVGWTEWGSLAANTEGPYELTLKSNGCLILVAALTPSRLLVTSKHSLGTRKAKGSVAEDGNEAEAKDDEEELMETPANGSLGISHAERGEEWLYAHLKRVGKTEADLAKVLWERNISAVAELCDDSFEEHVLPIPTDLIGLVLHGLVPNSPSFQSLPAHEVADFARQWGFRPTQIVTVNSIKEVMDFCREGAKKGEWEGIGVEGWVVRCHVHDPNVGKTDAVDELADAVANLVIADPGDAPVKQDKKGKATKTPPYPPGAPFFFKVKFEEPYLMYREWRELTKVLLPVIDGAPVEGVPETQNSRHARGKAAAKPVKIGDRFKRRPETRVYLKWVLKEMLSHPGLFRNYRFNRGIIETREKFLEWAATPGEGKEIWEREVDRTVGQAATEPERHLEEQKKAAEEPKHWKKTIIVPVAIPGCGKTSVAIALKELFGIGHTQSDDVKTKKATGPQFLKNITALLETNDVVFADRNNHLEQHRQQLREVAEKCPGGPARLVALNWGNPAVPVSTLHRLMSARLLARGENHQSLRAKKDDLSFHEDVLWKFISSAEPLDEDEVDEAVMMDPRDELEGNIRRAVELLAPIMGWEMPTDEKLKAAIEVARDYKAGARTKEDAEAGKKKKVQYYAILAELDLPALLGALLTAKSVDPGLTKFWEHLTSTGRVNKRPHVTLVHANDDTIPEKATFWDACAQVASSPTPPRYEFVISHVLTDGKVMALVVDPDSVRVQTQGGSAEWPSGPGWDGDRVKMLHITVGTQGDKVKNVEGGRLVRAWREGKTGGVSVYAFEEGKKVRGVLKGFSY</sequence>
<dbReference type="Gene3D" id="3.40.50.300">
    <property type="entry name" value="P-loop containing nucleotide triphosphate hydrolases"/>
    <property type="match status" value="1"/>
</dbReference>
<name>M5G174_DACPD</name>
<feature type="compositionally biased region" description="Acidic residues" evidence="1">
    <location>
        <begin position="203"/>
        <end position="217"/>
    </location>
</feature>
<accession>M5G174</accession>
<dbReference type="OMA" id="FQDWDYK"/>
<dbReference type="RefSeq" id="XP_040626474.1">
    <property type="nucleotide sequence ID" value="XM_040773336.1"/>
</dbReference>
<evidence type="ECO:0000259" key="3">
    <source>
        <dbReference type="Pfam" id="PF08303"/>
    </source>
</evidence>
<evidence type="ECO:0000259" key="4">
    <source>
        <dbReference type="Pfam" id="PF09511"/>
    </source>
</evidence>
<organism evidence="5 6">
    <name type="scientific">Dacryopinax primogenitus (strain DJM 731)</name>
    <name type="common">Brown rot fungus</name>
    <dbReference type="NCBI Taxonomy" id="1858805"/>
    <lineage>
        <taxon>Eukaryota</taxon>
        <taxon>Fungi</taxon>
        <taxon>Dikarya</taxon>
        <taxon>Basidiomycota</taxon>
        <taxon>Agaricomycotina</taxon>
        <taxon>Dacrymycetes</taxon>
        <taxon>Dacrymycetales</taxon>
        <taxon>Dacrymycetaceae</taxon>
        <taxon>Dacryopinax</taxon>
    </lineage>
</organism>